<proteinExistence type="predicted"/>
<feature type="compositionally biased region" description="Basic and acidic residues" evidence="1">
    <location>
        <begin position="62"/>
        <end position="90"/>
    </location>
</feature>
<feature type="region of interest" description="Disordered" evidence="1">
    <location>
        <begin position="1"/>
        <end position="90"/>
    </location>
</feature>
<evidence type="ECO:0000256" key="1">
    <source>
        <dbReference type="SAM" id="MobiDB-lite"/>
    </source>
</evidence>
<name>A0A5S4VGV6_9MICO</name>
<evidence type="ECO:0000313" key="3">
    <source>
        <dbReference type="Proteomes" id="UP000325243"/>
    </source>
</evidence>
<dbReference type="AlphaFoldDB" id="A0A5S4VGV6"/>
<evidence type="ECO:0000313" key="2">
    <source>
        <dbReference type="EMBL" id="TYL53285.1"/>
    </source>
</evidence>
<organism evidence="2 3">
    <name type="scientific">Agromyces mariniharenae</name>
    <dbReference type="NCBI Taxonomy" id="2604423"/>
    <lineage>
        <taxon>Bacteria</taxon>
        <taxon>Bacillati</taxon>
        <taxon>Actinomycetota</taxon>
        <taxon>Actinomycetes</taxon>
        <taxon>Micrococcales</taxon>
        <taxon>Microbacteriaceae</taxon>
        <taxon>Agromyces</taxon>
    </lineage>
</organism>
<dbReference type="EMBL" id="VSSB01000001">
    <property type="protein sequence ID" value="TYL53285.1"/>
    <property type="molecule type" value="Genomic_DNA"/>
</dbReference>
<sequence length="90" mass="9438">MDQSIGRVAAPTTEAGGPDAPEAAPTTDQPDASDLPPGVLGRVRDLPPSGRYDDTGITDLDELQRAMDPLDPRKPGRENGDPLDPDGHVI</sequence>
<feature type="compositionally biased region" description="Low complexity" evidence="1">
    <location>
        <begin position="13"/>
        <end position="32"/>
    </location>
</feature>
<protein>
    <submittedName>
        <fullName evidence="2">Uncharacterized protein</fullName>
    </submittedName>
</protein>
<dbReference type="RefSeq" id="WP_148732754.1">
    <property type="nucleotide sequence ID" value="NZ_VSSB01000001.1"/>
</dbReference>
<comment type="caution">
    <text evidence="2">The sequence shown here is derived from an EMBL/GenBank/DDBJ whole genome shotgun (WGS) entry which is preliminary data.</text>
</comment>
<gene>
    <name evidence="2" type="ORF">FYC51_06245</name>
</gene>
<reference evidence="2 3" key="1">
    <citation type="submission" date="2019-08" db="EMBL/GenBank/DDBJ databases">
        <authorList>
            <person name="Hu J."/>
        </authorList>
    </citation>
    <scope>NUCLEOTIDE SEQUENCE [LARGE SCALE GENOMIC DNA]</scope>
    <source>
        <strain evidence="2 3">NEAU-184</strain>
    </source>
</reference>
<dbReference type="Proteomes" id="UP000325243">
    <property type="component" value="Unassembled WGS sequence"/>
</dbReference>
<accession>A0A5S4VGV6</accession>
<keyword evidence="3" id="KW-1185">Reference proteome</keyword>